<keyword evidence="1" id="KW-0812">Transmembrane</keyword>
<proteinExistence type="predicted"/>
<accession>A0A267MNS7</accession>
<evidence type="ECO:0000256" key="1">
    <source>
        <dbReference type="SAM" id="Phobius"/>
    </source>
</evidence>
<organism evidence="2 3">
    <name type="scientific">Anaeromicrobium sediminis</name>
    <dbReference type="NCBI Taxonomy" id="1478221"/>
    <lineage>
        <taxon>Bacteria</taxon>
        <taxon>Bacillati</taxon>
        <taxon>Bacillota</taxon>
        <taxon>Clostridia</taxon>
        <taxon>Peptostreptococcales</taxon>
        <taxon>Thermotaleaceae</taxon>
        <taxon>Anaeromicrobium</taxon>
    </lineage>
</organism>
<keyword evidence="1" id="KW-1133">Transmembrane helix</keyword>
<keyword evidence="3" id="KW-1185">Reference proteome</keyword>
<reference evidence="2 3" key="1">
    <citation type="submission" date="2017-06" db="EMBL/GenBank/DDBJ databases">
        <title>Draft genome sequence of anaerobic fermentative bacterium Anaeromicrobium sediminis DY2726D isolated from West Pacific Ocean sediments.</title>
        <authorList>
            <person name="Zeng X."/>
        </authorList>
    </citation>
    <scope>NUCLEOTIDE SEQUENCE [LARGE SCALE GENOMIC DNA]</scope>
    <source>
        <strain evidence="2 3">DY2726D</strain>
    </source>
</reference>
<name>A0A267MNS7_9FIRM</name>
<keyword evidence="1" id="KW-0472">Membrane</keyword>
<dbReference type="Proteomes" id="UP000216024">
    <property type="component" value="Unassembled WGS sequence"/>
</dbReference>
<feature type="transmembrane region" description="Helical" evidence="1">
    <location>
        <begin position="39"/>
        <end position="57"/>
    </location>
</feature>
<gene>
    <name evidence="2" type="ORF">CCE28_01220</name>
</gene>
<evidence type="ECO:0000313" key="2">
    <source>
        <dbReference type="EMBL" id="PAB61077.1"/>
    </source>
</evidence>
<comment type="caution">
    <text evidence="2">The sequence shown here is derived from an EMBL/GenBank/DDBJ whole genome shotgun (WGS) entry which is preliminary data.</text>
</comment>
<dbReference type="AlphaFoldDB" id="A0A267MNS7"/>
<sequence length="158" mass="18800">MEERVYEINKKFDYRKVLIGIGVCSFIIILFKIDYDDKLPLIIMLLGIVSNVINYHVKEIVITDKYIGLKSKSTSVLSTIYWENIKRIEIDEIIDIRRLVYKRPVITIYYKGLVGDEYESFEESYSLYGMLDLKEFVIKIKDYCEHKRVCLDIYIDLD</sequence>
<feature type="transmembrane region" description="Helical" evidence="1">
    <location>
        <begin position="12"/>
        <end position="33"/>
    </location>
</feature>
<evidence type="ECO:0000313" key="3">
    <source>
        <dbReference type="Proteomes" id="UP000216024"/>
    </source>
</evidence>
<dbReference type="EMBL" id="NIBG01000001">
    <property type="protein sequence ID" value="PAB61077.1"/>
    <property type="molecule type" value="Genomic_DNA"/>
</dbReference>
<dbReference type="RefSeq" id="WP_095130153.1">
    <property type="nucleotide sequence ID" value="NZ_NIBG01000001.1"/>
</dbReference>
<protein>
    <submittedName>
        <fullName evidence="2">Uncharacterized protein</fullName>
    </submittedName>
</protein>